<dbReference type="PANTHER" id="PTHR12526:SF638">
    <property type="entry name" value="SPORE COAT PROTEIN SA"/>
    <property type="match status" value="1"/>
</dbReference>
<evidence type="ECO:0000259" key="1">
    <source>
        <dbReference type="Pfam" id="PF13477"/>
    </source>
</evidence>
<dbReference type="InterPro" id="IPR028098">
    <property type="entry name" value="Glyco_trans_4-like_N"/>
</dbReference>
<gene>
    <name evidence="2" type="ORF">H0S73_01625</name>
</gene>
<dbReference type="EMBL" id="JACDXJ010000001">
    <property type="protein sequence ID" value="MBA1154827.1"/>
    <property type="molecule type" value="Genomic_DNA"/>
</dbReference>
<protein>
    <submittedName>
        <fullName evidence="2">Glycosyltransferase family 4 protein</fullName>
    </submittedName>
</protein>
<accession>A0A838BH02</accession>
<reference evidence="2 3" key="1">
    <citation type="submission" date="2020-07" db="EMBL/GenBank/DDBJ databases">
        <title>Draft genome and description of Microvirga mediterraneensis Marseille-Q2068 sp. nov.</title>
        <authorList>
            <person name="Boxberger M."/>
        </authorList>
    </citation>
    <scope>NUCLEOTIDE SEQUENCE [LARGE SCALE GENOMIC DNA]</scope>
    <source>
        <strain evidence="2 3">Marseille-Q2068</strain>
    </source>
</reference>
<dbReference type="AlphaFoldDB" id="A0A838BH02"/>
<dbReference type="Pfam" id="PF13477">
    <property type="entry name" value="Glyco_trans_4_2"/>
    <property type="match status" value="1"/>
</dbReference>
<name>A0A838BH02_9HYPH</name>
<dbReference type="CDD" id="cd03808">
    <property type="entry name" value="GT4_CapM-like"/>
    <property type="match status" value="1"/>
</dbReference>
<dbReference type="PANTHER" id="PTHR12526">
    <property type="entry name" value="GLYCOSYLTRANSFERASE"/>
    <property type="match status" value="1"/>
</dbReference>
<dbReference type="Proteomes" id="UP000572984">
    <property type="component" value="Unassembled WGS sequence"/>
</dbReference>
<proteinExistence type="predicted"/>
<keyword evidence="2" id="KW-0808">Transferase</keyword>
<dbReference type="GO" id="GO:0016757">
    <property type="term" value="F:glycosyltransferase activity"/>
    <property type="evidence" value="ECO:0007669"/>
    <property type="project" value="TreeGrafter"/>
</dbReference>
<feature type="domain" description="Glycosyltransferase subfamily 4-like N-terminal" evidence="1">
    <location>
        <begin position="13"/>
        <end position="135"/>
    </location>
</feature>
<dbReference type="Gene3D" id="3.40.50.2000">
    <property type="entry name" value="Glycogen Phosphorylase B"/>
    <property type="match status" value="2"/>
</dbReference>
<sequence>MSSLSKPDVQGRKLVFVVTEDWFFASHFLPMARAARELGLAVTVVTRVRSHRDAIEATGAKVIPLEAERRSLNPMAAGYAAGQLAAILKSEKADLVHCIALKSILVGGFAAAMAGIPRRVYALTGSGFLGARTDMVARLSQRAVRLLVRCLETGKTHFVFENTDDPKLLGLDPGSDRVTILGGAGIDPDRLRPSPLPPEPPLKVAVVARMLWSKGIDVAVEAVRTARARGAAVELSLYGAPDPSNPKAIPEETLKAWSAEPGISWYGATRDVAAVWRDHHVACLPSRGGEGLPRSLLEAAACGRAIVTTDVPGCRTLVRDGVEGRLVPPGDAAGLAEALTVLSSRPDRVALMGEAARARVLDGFTERDVVDSVKRLYRSMLAA</sequence>
<keyword evidence="3" id="KW-1185">Reference proteome</keyword>
<dbReference type="RefSeq" id="WP_181050519.1">
    <property type="nucleotide sequence ID" value="NZ_JACDXJ010000001.1"/>
</dbReference>
<dbReference type="SUPFAM" id="SSF53756">
    <property type="entry name" value="UDP-Glycosyltransferase/glycogen phosphorylase"/>
    <property type="match status" value="1"/>
</dbReference>
<evidence type="ECO:0000313" key="3">
    <source>
        <dbReference type="Proteomes" id="UP000572984"/>
    </source>
</evidence>
<organism evidence="2 3">
    <name type="scientific">Microvirga mediterraneensis</name>
    <dbReference type="NCBI Taxonomy" id="2754695"/>
    <lineage>
        <taxon>Bacteria</taxon>
        <taxon>Pseudomonadati</taxon>
        <taxon>Pseudomonadota</taxon>
        <taxon>Alphaproteobacteria</taxon>
        <taxon>Hyphomicrobiales</taxon>
        <taxon>Methylobacteriaceae</taxon>
        <taxon>Microvirga</taxon>
    </lineage>
</organism>
<dbReference type="Pfam" id="PF13692">
    <property type="entry name" value="Glyco_trans_1_4"/>
    <property type="match status" value="1"/>
</dbReference>
<comment type="caution">
    <text evidence="2">The sequence shown here is derived from an EMBL/GenBank/DDBJ whole genome shotgun (WGS) entry which is preliminary data.</text>
</comment>
<evidence type="ECO:0000313" key="2">
    <source>
        <dbReference type="EMBL" id="MBA1154827.1"/>
    </source>
</evidence>